<dbReference type="Pfam" id="PF00239">
    <property type="entry name" value="Resolvase"/>
    <property type="match status" value="1"/>
</dbReference>
<reference evidence="8" key="1">
    <citation type="submission" date="2016-10" db="EMBL/GenBank/DDBJ databases">
        <title>Comparative genomics uncovers the prolific and rare metabolic potential of the cyanobacterial genus Moorea.</title>
        <authorList>
            <person name="Leao T."/>
            <person name="Castelao G."/>
            <person name="Korobeynikov A."/>
            <person name="Monroe E.A."/>
            <person name="Podell S."/>
            <person name="Glukhov E."/>
            <person name="Allen E."/>
            <person name="Gerwick W.H."/>
            <person name="Gerwick L."/>
        </authorList>
    </citation>
    <scope>NUCLEOTIDE SEQUENCE [LARGE SCALE GENOMIC DNA]</scope>
    <source>
        <strain evidence="8">PAL-8-15-08-1</strain>
    </source>
</reference>
<evidence type="ECO:0000256" key="3">
    <source>
        <dbReference type="ARBA" id="ARBA00023172"/>
    </source>
</evidence>
<dbReference type="SUPFAM" id="SSF53041">
    <property type="entry name" value="Resolvase-like"/>
    <property type="match status" value="1"/>
</dbReference>
<dbReference type="PANTHER" id="PTHR36172">
    <property type="match status" value="1"/>
</dbReference>
<keyword evidence="3" id="KW-0233">DNA recombination</keyword>
<gene>
    <name evidence="7" type="ORF">BJP34_07790</name>
</gene>
<proteinExistence type="predicted"/>
<evidence type="ECO:0000256" key="5">
    <source>
        <dbReference type="PROSITE-ProRule" id="PRU10137"/>
    </source>
</evidence>
<dbReference type="PROSITE" id="PS00397">
    <property type="entry name" value="RECOMBINASES_1"/>
    <property type="match status" value="1"/>
</dbReference>
<dbReference type="InterPro" id="IPR006118">
    <property type="entry name" value="Recombinase_CS"/>
</dbReference>
<dbReference type="Proteomes" id="UP000177870">
    <property type="component" value="Chromosome"/>
</dbReference>
<dbReference type="KEGG" id="mpro:BJP34_07790"/>
<evidence type="ECO:0000259" key="6">
    <source>
        <dbReference type="PROSITE" id="PS51736"/>
    </source>
</evidence>
<dbReference type="CDD" id="cd03769">
    <property type="entry name" value="SR_IS607_transposase_like"/>
    <property type="match status" value="1"/>
</dbReference>
<evidence type="ECO:0000313" key="8">
    <source>
        <dbReference type="Proteomes" id="UP000177870"/>
    </source>
</evidence>
<name>A0A1D8TP86_9CYAN</name>
<keyword evidence="1" id="KW-0229">DNA integration</keyword>
<dbReference type="PANTHER" id="PTHR36172:SF1">
    <property type="entry name" value="RESOLVASE-RELATED"/>
    <property type="match status" value="1"/>
</dbReference>
<dbReference type="PROSITE" id="PS51736">
    <property type="entry name" value="RECOMBINASES_3"/>
    <property type="match status" value="1"/>
</dbReference>
<dbReference type="InterPro" id="IPR051491">
    <property type="entry name" value="Recombinase/Transposase-rel"/>
</dbReference>
<dbReference type="RefSeq" id="WP_070391856.1">
    <property type="nucleotide sequence ID" value="NZ_CP017599.1"/>
</dbReference>
<dbReference type="AlphaFoldDB" id="A0A1D8TP86"/>
<feature type="domain" description="Resolvase/invertase-type recombinase catalytic" evidence="6">
    <location>
        <begin position="62"/>
        <end position="199"/>
    </location>
</feature>
<dbReference type="STRING" id="1458985.BJP34_07790"/>
<dbReference type="Gene3D" id="1.10.1660.10">
    <property type="match status" value="1"/>
</dbReference>
<evidence type="ECO:0000256" key="2">
    <source>
        <dbReference type="ARBA" id="ARBA00023125"/>
    </source>
</evidence>
<dbReference type="SUPFAM" id="SSF46955">
    <property type="entry name" value="Putative DNA-binding domain"/>
    <property type="match status" value="1"/>
</dbReference>
<dbReference type="GO" id="GO:0000150">
    <property type="term" value="F:DNA strand exchange activity"/>
    <property type="evidence" value="ECO:0007669"/>
    <property type="project" value="InterPro"/>
</dbReference>
<dbReference type="OrthoDB" id="572247at2"/>
<dbReference type="EMBL" id="CP017599">
    <property type="protein sequence ID" value="AOW99372.1"/>
    <property type="molecule type" value="Genomic_DNA"/>
</dbReference>
<organism evidence="7 8">
    <name type="scientific">Moorena producens PAL-8-15-08-1</name>
    <dbReference type="NCBI Taxonomy" id="1458985"/>
    <lineage>
        <taxon>Bacteria</taxon>
        <taxon>Bacillati</taxon>
        <taxon>Cyanobacteriota</taxon>
        <taxon>Cyanophyceae</taxon>
        <taxon>Coleofasciculales</taxon>
        <taxon>Coleofasciculaceae</taxon>
        <taxon>Moorena</taxon>
    </lineage>
</organism>
<dbReference type="InterPro" id="IPR048046">
    <property type="entry name" value="Transpos_IS607"/>
</dbReference>
<dbReference type="SMART" id="SM00857">
    <property type="entry name" value="Resolvase"/>
    <property type="match status" value="1"/>
</dbReference>
<feature type="active site" description="O-(5'-phospho-DNA)-serine intermediate" evidence="4 5">
    <location>
        <position position="70"/>
    </location>
</feature>
<protein>
    <recommendedName>
        <fullName evidence="6">Resolvase/invertase-type recombinase catalytic domain-containing protein</fullName>
    </recommendedName>
</protein>
<dbReference type="Gene3D" id="1.10.287.2170">
    <property type="match status" value="1"/>
</dbReference>
<dbReference type="InterPro" id="IPR006119">
    <property type="entry name" value="Resolv_N"/>
</dbReference>
<keyword evidence="2" id="KW-0238">DNA-binding</keyword>
<evidence type="ECO:0000256" key="1">
    <source>
        <dbReference type="ARBA" id="ARBA00022908"/>
    </source>
</evidence>
<dbReference type="InterPro" id="IPR009061">
    <property type="entry name" value="DNA-bd_dom_put_sf"/>
</dbReference>
<dbReference type="GO" id="GO:0015074">
    <property type="term" value="P:DNA integration"/>
    <property type="evidence" value="ECO:0007669"/>
    <property type="project" value="UniProtKB-KW"/>
</dbReference>
<dbReference type="GO" id="GO:0003677">
    <property type="term" value="F:DNA binding"/>
    <property type="evidence" value="ECO:0007669"/>
    <property type="project" value="UniProtKB-KW"/>
</dbReference>
<dbReference type="NCBIfam" id="NF033518">
    <property type="entry name" value="transpos_IS607"/>
    <property type="match status" value="1"/>
</dbReference>
<dbReference type="InterPro" id="IPR036162">
    <property type="entry name" value="Resolvase-like_N_sf"/>
</dbReference>
<sequence length="199" mass="22344">MVLVPLRKAVELTGLSGNTLRKYADNGTIRCEKTPGGTRLFDTDSLLRFGSFKGDVGRVREFSIGYCRVSTNKQKDDLARQIAYLHSLFPEAEIIKDIGSGLNYRRKGLRAILERIVRGDKLTIIVTCRDRLTRFGFELIEYLVSLNGGKILVLDQSESCPESELTADLLSIIHVFSGRVHGLRKYGKKIKEDQSVPKP</sequence>
<evidence type="ECO:0000313" key="7">
    <source>
        <dbReference type="EMBL" id="AOW99372.1"/>
    </source>
</evidence>
<evidence type="ECO:0000256" key="4">
    <source>
        <dbReference type="PIRSR" id="PIRSR606118-50"/>
    </source>
</evidence>
<dbReference type="InterPro" id="IPR041718">
    <property type="entry name" value="IS607_transposase-like"/>
</dbReference>
<accession>A0A1D8TP86</accession>
<dbReference type="Gene3D" id="3.40.50.1390">
    <property type="entry name" value="Resolvase, N-terminal catalytic domain"/>
    <property type="match status" value="1"/>
</dbReference>